<dbReference type="AlphaFoldDB" id="A0AAW4Y1X9"/>
<proteinExistence type="inferred from homology"/>
<comment type="catalytic activity">
    <reaction evidence="5">
        <text>ethanolamine = acetaldehyde + NH4(+)</text>
        <dbReference type="Rhea" id="RHEA:15313"/>
        <dbReference type="ChEBI" id="CHEBI:15343"/>
        <dbReference type="ChEBI" id="CHEBI:28938"/>
        <dbReference type="ChEBI" id="CHEBI:57603"/>
        <dbReference type="EC" id="4.3.1.7"/>
    </reaction>
</comment>
<protein>
    <recommendedName>
        <fullName evidence="5">Ethanolamine ammonia-lyase small subunit</fullName>
        <shortName evidence="5">EAL small subunit</shortName>
        <ecNumber evidence="5">4.3.1.7</ecNumber>
    </recommendedName>
</protein>
<dbReference type="NCBIfam" id="NF003971">
    <property type="entry name" value="PRK05465.1"/>
    <property type="match status" value="1"/>
</dbReference>
<evidence type="ECO:0000256" key="4">
    <source>
        <dbReference type="ARBA" id="ARBA00024446"/>
    </source>
</evidence>
<keyword evidence="4 5" id="KW-1283">Bacterial microcompartment</keyword>
<dbReference type="PANTHER" id="PTHR39330:SF1">
    <property type="entry name" value="ETHANOLAMINE AMMONIA-LYASE SMALL SUBUNIT"/>
    <property type="match status" value="1"/>
</dbReference>
<organism evidence="7 8">
    <name type="scientific">Comamonas koreensis</name>
    <dbReference type="NCBI Taxonomy" id="160825"/>
    <lineage>
        <taxon>Bacteria</taxon>
        <taxon>Pseudomonadati</taxon>
        <taxon>Pseudomonadota</taxon>
        <taxon>Betaproteobacteria</taxon>
        <taxon>Burkholderiales</taxon>
        <taxon>Comamonadaceae</taxon>
        <taxon>Comamonas</taxon>
    </lineage>
</organism>
<dbReference type="GO" id="GO:0046336">
    <property type="term" value="P:ethanolamine catabolic process"/>
    <property type="evidence" value="ECO:0007669"/>
    <property type="project" value="UniProtKB-UniRule"/>
</dbReference>
<dbReference type="GO" id="GO:0008851">
    <property type="term" value="F:ethanolamine ammonia-lyase activity"/>
    <property type="evidence" value="ECO:0007669"/>
    <property type="project" value="UniProtKB-UniRule"/>
</dbReference>
<reference evidence="7 8" key="1">
    <citation type="submission" date="2021-11" db="EMBL/GenBank/DDBJ databases">
        <title>Genome sequence.</title>
        <authorList>
            <person name="Sun Q."/>
        </authorList>
    </citation>
    <scope>NUCLEOTIDE SEQUENCE [LARGE SCALE GENOMIC DNA]</scope>
    <source>
        <strain evidence="7 8">KCTC 12005</strain>
    </source>
</reference>
<keyword evidence="2 5" id="KW-0456">Lyase</keyword>
<dbReference type="Gene3D" id="1.10.30.40">
    <property type="entry name" value="Ethanolamine ammonia-lyase light chain (EutC), N-terminal domain"/>
    <property type="match status" value="1"/>
</dbReference>
<name>A0AAW4Y1X9_9BURK</name>
<dbReference type="RefSeq" id="WP_230780758.1">
    <property type="nucleotide sequence ID" value="NZ_JAJNCT010000034.1"/>
</dbReference>
<evidence type="ECO:0000256" key="5">
    <source>
        <dbReference type="HAMAP-Rule" id="MF_00601"/>
    </source>
</evidence>
<keyword evidence="1 5" id="KW-0846">Cobalamin</keyword>
<evidence type="ECO:0000256" key="6">
    <source>
        <dbReference type="SAM" id="MobiDB-lite"/>
    </source>
</evidence>
<comment type="cofactor">
    <cofactor evidence="5">
        <name>adenosylcob(III)alamin</name>
        <dbReference type="ChEBI" id="CHEBI:18408"/>
    </cofactor>
    <text evidence="5">Binds between the large and small subunits.</text>
</comment>
<comment type="pathway">
    <text evidence="5">Amine and polyamine degradation; ethanolamine degradation.</text>
</comment>
<evidence type="ECO:0000256" key="1">
    <source>
        <dbReference type="ARBA" id="ARBA00022628"/>
    </source>
</evidence>
<dbReference type="InterPro" id="IPR009246">
    <property type="entry name" value="EutC"/>
</dbReference>
<dbReference type="EC" id="4.3.1.7" evidence="5"/>
<sequence length="290" mass="31275">MPPRPSAPSAPASLPTAEPASAAVTPNPWERLRQFTSARIALGRAGTSLPTRAHLDFALAHAQARMAVHTEVDMDLLANELQAIAPSGQPVLRLHSAAQDRPTYLQRPDLGRRLDSESRTLLQGQPPAQADVVFVVADGLSSLAIERNALPFLRQMLPSLAEQWRVGPISLVRNARVALGDEIGAALGASLVVVLIGERPGLSSPDSMGLYMTWQPRPGMTDESRNCISNVREQGLSYAQAVHKLHYLMQQARQRQLSGVQLKDESDTLAAPEQASQAFMLGNSAAQPPR</sequence>
<comment type="caution">
    <text evidence="7">The sequence shown here is derived from an EMBL/GenBank/DDBJ whole genome shotgun (WGS) entry which is preliminary data.</text>
</comment>
<comment type="subunit">
    <text evidence="5">The basic unit is a heterodimer which dimerizes to form tetramers. The heterotetramers trimerize; 6 large subunits form a core ring with 6 small subunits projecting outwards.</text>
</comment>
<comment type="function">
    <text evidence="5">Catalyzes the deamination of various vicinal amino-alcohols to oxo compounds. Allows this organism to utilize ethanolamine as the sole source of nitrogen and carbon in the presence of external vitamin B12.</text>
</comment>
<feature type="region of interest" description="Disordered" evidence="6">
    <location>
        <begin position="1"/>
        <end position="25"/>
    </location>
</feature>
<dbReference type="InterPro" id="IPR042255">
    <property type="entry name" value="EutC_N"/>
</dbReference>
<evidence type="ECO:0000256" key="2">
    <source>
        <dbReference type="ARBA" id="ARBA00023239"/>
    </source>
</evidence>
<comment type="subcellular location">
    <subcellularLocation>
        <location evidence="5">Bacterial microcompartment</location>
    </subcellularLocation>
</comment>
<accession>A0AAW4Y1X9</accession>
<keyword evidence="8" id="KW-1185">Reference proteome</keyword>
<dbReference type="EMBL" id="JAJNCT010000034">
    <property type="protein sequence ID" value="MCD2167885.1"/>
    <property type="molecule type" value="Genomic_DNA"/>
</dbReference>
<comment type="similarity">
    <text evidence="5">Belongs to the EutC family.</text>
</comment>
<dbReference type="Pfam" id="PF05985">
    <property type="entry name" value="EutC"/>
    <property type="match status" value="1"/>
</dbReference>
<feature type="compositionally biased region" description="Low complexity" evidence="6">
    <location>
        <begin position="9"/>
        <end position="23"/>
    </location>
</feature>
<dbReference type="GO" id="GO:0031471">
    <property type="term" value="C:ethanolamine degradation polyhedral organelle"/>
    <property type="evidence" value="ECO:0007669"/>
    <property type="project" value="UniProtKB-UniRule"/>
</dbReference>
<dbReference type="GO" id="GO:0009350">
    <property type="term" value="C:ethanolamine ammonia-lyase complex"/>
    <property type="evidence" value="ECO:0007669"/>
    <property type="project" value="UniProtKB-UniRule"/>
</dbReference>
<feature type="binding site" evidence="5">
    <location>
        <position position="227"/>
    </location>
    <ligand>
        <name>adenosylcob(III)alamin</name>
        <dbReference type="ChEBI" id="CHEBI:18408"/>
    </ligand>
</feature>
<dbReference type="GO" id="GO:0006520">
    <property type="term" value="P:amino acid metabolic process"/>
    <property type="evidence" value="ECO:0007669"/>
    <property type="project" value="InterPro"/>
</dbReference>
<evidence type="ECO:0000256" key="3">
    <source>
        <dbReference type="ARBA" id="ARBA00023285"/>
    </source>
</evidence>
<gene>
    <name evidence="5 7" type="primary">eutC</name>
    <name evidence="7" type="ORF">LPW39_22430</name>
</gene>
<feature type="region of interest" description="Disordered" evidence="6">
    <location>
        <begin position="263"/>
        <end position="290"/>
    </location>
</feature>
<feature type="binding site" evidence="5">
    <location>
        <position position="177"/>
    </location>
    <ligand>
        <name>adenosylcob(III)alamin</name>
        <dbReference type="ChEBI" id="CHEBI:18408"/>
    </ligand>
</feature>
<dbReference type="HAMAP" id="MF_00601">
    <property type="entry name" value="EutC"/>
    <property type="match status" value="1"/>
</dbReference>
<keyword evidence="3 5" id="KW-0170">Cobalt</keyword>
<dbReference type="Gene3D" id="3.40.50.11240">
    <property type="entry name" value="Ethanolamine ammonia-lyase light chain (EutC)"/>
    <property type="match status" value="1"/>
</dbReference>
<feature type="binding site" evidence="5">
    <location>
        <position position="198"/>
    </location>
    <ligand>
        <name>adenosylcob(III)alamin</name>
        <dbReference type="ChEBI" id="CHEBI:18408"/>
    </ligand>
</feature>
<evidence type="ECO:0000313" key="7">
    <source>
        <dbReference type="EMBL" id="MCD2167885.1"/>
    </source>
</evidence>
<evidence type="ECO:0000313" key="8">
    <source>
        <dbReference type="Proteomes" id="UP001199260"/>
    </source>
</evidence>
<dbReference type="InterPro" id="IPR042251">
    <property type="entry name" value="EutC_C"/>
</dbReference>
<dbReference type="PIRSF" id="PIRSF018982">
    <property type="entry name" value="EutC"/>
    <property type="match status" value="1"/>
</dbReference>
<dbReference type="PANTHER" id="PTHR39330">
    <property type="entry name" value="ETHANOLAMINE AMMONIA-LYASE LIGHT CHAIN"/>
    <property type="match status" value="1"/>
</dbReference>
<dbReference type="Proteomes" id="UP001199260">
    <property type="component" value="Unassembled WGS sequence"/>
</dbReference>
<dbReference type="GO" id="GO:0031419">
    <property type="term" value="F:cobalamin binding"/>
    <property type="evidence" value="ECO:0007669"/>
    <property type="project" value="UniProtKB-UniRule"/>
</dbReference>